<dbReference type="RefSeq" id="WP_076459948.1">
    <property type="nucleotide sequence ID" value="NZ_FTMN01000001.1"/>
</dbReference>
<feature type="compositionally biased region" description="Basic and acidic residues" evidence="1">
    <location>
        <begin position="214"/>
        <end position="233"/>
    </location>
</feature>
<organism evidence="2 3">
    <name type="scientific">Marinobacterium stanieri</name>
    <dbReference type="NCBI Taxonomy" id="49186"/>
    <lineage>
        <taxon>Bacteria</taxon>
        <taxon>Pseudomonadati</taxon>
        <taxon>Pseudomonadota</taxon>
        <taxon>Gammaproteobacteria</taxon>
        <taxon>Oceanospirillales</taxon>
        <taxon>Oceanospirillaceae</taxon>
        <taxon>Marinobacterium</taxon>
    </lineage>
</organism>
<dbReference type="EMBL" id="FTMN01000001">
    <property type="protein sequence ID" value="SIP87579.1"/>
    <property type="molecule type" value="Genomic_DNA"/>
</dbReference>
<dbReference type="Gene3D" id="2.40.160.10">
    <property type="entry name" value="Porin"/>
    <property type="match status" value="1"/>
</dbReference>
<evidence type="ECO:0000313" key="3">
    <source>
        <dbReference type="Proteomes" id="UP000186895"/>
    </source>
</evidence>
<feature type="region of interest" description="Disordered" evidence="1">
    <location>
        <begin position="214"/>
        <end position="238"/>
    </location>
</feature>
<proteinExistence type="predicted"/>
<evidence type="ECO:0000313" key="2">
    <source>
        <dbReference type="EMBL" id="SIP87579.1"/>
    </source>
</evidence>
<dbReference type="SUPFAM" id="SSF56935">
    <property type="entry name" value="Porins"/>
    <property type="match status" value="1"/>
</dbReference>
<accession>A0A1N6N6D3</accession>
<dbReference type="InterPro" id="IPR023614">
    <property type="entry name" value="Porin_dom_sf"/>
</dbReference>
<protein>
    <submittedName>
        <fullName evidence="2">Putative beta-barrel porin-2, OmpL-like. bbp2</fullName>
    </submittedName>
</protein>
<keyword evidence="3" id="KW-1185">Reference proteome</keyword>
<dbReference type="STRING" id="49186.SAMN05421647_10155"/>
<dbReference type="eggNOG" id="COG3746">
    <property type="taxonomic scope" value="Bacteria"/>
</dbReference>
<reference evidence="3" key="1">
    <citation type="submission" date="2017-01" db="EMBL/GenBank/DDBJ databases">
        <authorList>
            <person name="Varghese N."/>
            <person name="Submissions S."/>
        </authorList>
    </citation>
    <scope>NUCLEOTIDE SEQUENCE [LARGE SCALE GENOMIC DNA]</scope>
    <source>
        <strain evidence="3">DSM 7027</strain>
    </source>
</reference>
<dbReference type="Proteomes" id="UP000186895">
    <property type="component" value="Unassembled WGS sequence"/>
</dbReference>
<sequence length="384" mass="43072">MFSHKARWLIPLTFIAGSQAHAELQAPDISLTVDAYHKSDNTALGGRVEDLGLSHTELALRQQFGSLAMGKLTAVAESNKEETDFSIEEAYLQTLALPAGLTLRGGRFLSDIGYLNGQHPHADSFTERPLMYRAFLGGHYYDDGVGLSVVMPTDLYWRVSAEAFDGEELGEFESDSTIGTWALSTTLGGDISDSQSWQAGVSYLRNRMLGHAEEEHDDHDHHDHHDEHEDDHHGHSHGAEYAGEHLYMADLVWKWAPRGNNRDQQLTLSAEYMRVTDLNEYASSDDYHEGWYGSAVYRFAPEWSLGVRQGRVKLKLGHGDHFHDGELEETTAMLAWNPTHTQTLRLQYTHQDAVQDWDDTFAGADNAVTLQYIISFGAHDAHSF</sequence>
<name>A0A1N6N6D3_9GAMM</name>
<dbReference type="AlphaFoldDB" id="A0A1N6N6D3"/>
<gene>
    <name evidence="2" type="ORF">SAMN05421647_10155</name>
</gene>
<evidence type="ECO:0000256" key="1">
    <source>
        <dbReference type="SAM" id="MobiDB-lite"/>
    </source>
</evidence>